<reference evidence="2" key="2">
    <citation type="submission" date="2015-01" db="EMBL/GenBank/DDBJ databases">
        <title>Evolutionary Origins and Diversification of the Mycorrhizal Mutualists.</title>
        <authorList>
            <consortium name="DOE Joint Genome Institute"/>
            <consortium name="Mycorrhizal Genomics Consortium"/>
            <person name="Kohler A."/>
            <person name="Kuo A."/>
            <person name="Nagy L.G."/>
            <person name="Floudas D."/>
            <person name="Copeland A."/>
            <person name="Barry K.W."/>
            <person name="Cichocki N."/>
            <person name="Veneault-Fourrey C."/>
            <person name="LaButti K."/>
            <person name="Lindquist E.A."/>
            <person name="Lipzen A."/>
            <person name="Lundell T."/>
            <person name="Morin E."/>
            <person name="Murat C."/>
            <person name="Riley R."/>
            <person name="Ohm R."/>
            <person name="Sun H."/>
            <person name="Tunlid A."/>
            <person name="Henrissat B."/>
            <person name="Grigoriev I.V."/>
            <person name="Hibbett D.S."/>
            <person name="Martin F."/>
        </authorList>
    </citation>
    <scope>NUCLEOTIDE SEQUENCE [LARGE SCALE GENOMIC DNA]</scope>
    <source>
        <strain evidence="2">LaAM-08-1</strain>
    </source>
</reference>
<organism evidence="1 2">
    <name type="scientific">Laccaria amethystina LaAM-08-1</name>
    <dbReference type="NCBI Taxonomy" id="1095629"/>
    <lineage>
        <taxon>Eukaryota</taxon>
        <taxon>Fungi</taxon>
        <taxon>Dikarya</taxon>
        <taxon>Basidiomycota</taxon>
        <taxon>Agaricomycotina</taxon>
        <taxon>Agaricomycetes</taxon>
        <taxon>Agaricomycetidae</taxon>
        <taxon>Agaricales</taxon>
        <taxon>Agaricineae</taxon>
        <taxon>Hydnangiaceae</taxon>
        <taxon>Laccaria</taxon>
    </lineage>
</organism>
<dbReference type="EMBL" id="KN838541">
    <property type="protein sequence ID" value="KIK08701.1"/>
    <property type="molecule type" value="Genomic_DNA"/>
</dbReference>
<protein>
    <submittedName>
        <fullName evidence="1">Uncharacterized protein</fullName>
    </submittedName>
</protein>
<name>A0A0C9XUL6_9AGAR</name>
<keyword evidence="2" id="KW-1185">Reference proteome</keyword>
<dbReference type="Proteomes" id="UP000054477">
    <property type="component" value="Unassembled WGS sequence"/>
</dbReference>
<accession>A0A0C9XUL6</accession>
<evidence type="ECO:0000313" key="2">
    <source>
        <dbReference type="Proteomes" id="UP000054477"/>
    </source>
</evidence>
<evidence type="ECO:0000313" key="1">
    <source>
        <dbReference type="EMBL" id="KIK08701.1"/>
    </source>
</evidence>
<reference evidence="1 2" key="1">
    <citation type="submission" date="2014-04" db="EMBL/GenBank/DDBJ databases">
        <authorList>
            <consortium name="DOE Joint Genome Institute"/>
            <person name="Kuo A."/>
            <person name="Kohler A."/>
            <person name="Nagy L.G."/>
            <person name="Floudas D."/>
            <person name="Copeland A."/>
            <person name="Barry K.W."/>
            <person name="Cichocki N."/>
            <person name="Veneault-Fourrey C."/>
            <person name="LaButti K."/>
            <person name="Lindquist E.A."/>
            <person name="Lipzen A."/>
            <person name="Lundell T."/>
            <person name="Morin E."/>
            <person name="Murat C."/>
            <person name="Sun H."/>
            <person name="Tunlid A."/>
            <person name="Henrissat B."/>
            <person name="Grigoriev I.V."/>
            <person name="Hibbett D.S."/>
            <person name="Martin F."/>
            <person name="Nordberg H.P."/>
            <person name="Cantor M.N."/>
            <person name="Hua S.X."/>
        </authorList>
    </citation>
    <scope>NUCLEOTIDE SEQUENCE [LARGE SCALE GENOMIC DNA]</scope>
    <source>
        <strain evidence="1 2">LaAM-08-1</strain>
    </source>
</reference>
<dbReference type="OrthoDB" id="10407338at2759"/>
<dbReference type="AlphaFoldDB" id="A0A0C9XUL6"/>
<gene>
    <name evidence="1" type="ORF">K443DRAFT_530894</name>
</gene>
<sequence>MSPRSLSLSSTRSLNCLGRGTFLSPTAFQLFHCRVVSQNRVISSLGNVCRAELVLRSARLGFYSATGTLSWPRSRTVYFRAHCSVLQFWQTSLHYLLHVQ</sequence>
<dbReference type="HOGENOM" id="CLU_2306601_0_0_1"/>
<proteinExistence type="predicted"/>